<accession>Q8T9E9</accession>
<dbReference type="Bgee" id="FBgn0263042">
    <property type="expression patterns" value="Expressed in adult oenocyte (Drosophila) in body wall and 2 other cell types or tissues"/>
</dbReference>
<evidence type="ECO:0000256" key="1">
    <source>
        <dbReference type="SAM" id="MobiDB-lite"/>
    </source>
</evidence>
<reference evidence="3" key="9">
    <citation type="journal article" date="2007" name="Science">
        <title>The Release 5.1 annotation of Drosophila melanogaster heterochromatin.</title>
        <authorList>
            <person name="Smith C.D."/>
            <person name="Shu S."/>
            <person name="Mungall C.J."/>
            <person name="Karpen G.H."/>
        </authorList>
    </citation>
    <scope>NUCLEOTIDE SEQUENCE [LARGE SCALE GENOMIC DNA]</scope>
</reference>
<reference evidence="3" key="8">
    <citation type="submission" date="2006-08" db="EMBL/GenBank/DDBJ databases">
        <authorList>
            <person name="Celniker S."/>
            <person name="Carlson J."/>
            <person name="Wan K."/>
            <person name="Frise E."/>
            <person name="Hoskins R."/>
            <person name="Park S."/>
            <person name="Svirskas R."/>
            <person name="Rubin G."/>
        </authorList>
    </citation>
    <scope>NUCLEOTIDE SEQUENCE</scope>
</reference>
<dbReference type="EMBL" id="AE014296">
    <property type="protein sequence ID" value="AFH04207.1"/>
    <property type="molecule type" value="Genomic_DNA"/>
</dbReference>
<dbReference type="DNASU" id="12798544"/>
<name>Q8T9E9_DROME</name>
<feature type="compositionally biased region" description="Pro residues" evidence="1">
    <location>
        <begin position="94"/>
        <end position="106"/>
    </location>
</feature>
<dbReference type="OrthoDB" id="7870952at2759"/>
<proteinExistence type="evidence at transcript level"/>
<organism evidence="2">
    <name type="scientific">Drosophila melanogaster</name>
    <name type="common">Fruit fly</name>
    <dbReference type="NCBI Taxonomy" id="7227"/>
    <lineage>
        <taxon>Eukaryota</taxon>
        <taxon>Metazoa</taxon>
        <taxon>Ecdysozoa</taxon>
        <taxon>Arthropoda</taxon>
        <taxon>Hexapoda</taxon>
        <taxon>Insecta</taxon>
        <taxon>Pterygota</taxon>
        <taxon>Neoptera</taxon>
        <taxon>Endopterygota</taxon>
        <taxon>Diptera</taxon>
        <taxon>Brachycera</taxon>
        <taxon>Muscomorpha</taxon>
        <taxon>Ephydroidea</taxon>
        <taxon>Drosophilidae</taxon>
        <taxon>Drosophila</taxon>
        <taxon>Sophophora</taxon>
    </lineage>
</organism>
<gene>
    <name evidence="3" type="primary">Dmel\CG43337</name>
    <name evidence="3" type="synonym">BcDNA:SD03580</name>
    <name evidence="3" type="synonym">CG32345</name>
    <name evidence="3" type="ORF">CG43337</name>
    <name evidence="3" type="ORF">Dmel_CG43337</name>
</gene>
<feature type="compositionally biased region" description="Low complexity" evidence="1">
    <location>
        <begin position="7"/>
        <end position="19"/>
    </location>
</feature>
<dbReference type="PaxDb" id="7227-FBpp0297772"/>
<dbReference type="SMR" id="Q8T9E9"/>
<dbReference type="EMBL" id="AE014296">
    <property type="protein sequence ID" value="AAN11446.1"/>
    <property type="molecule type" value="Genomic_DNA"/>
</dbReference>
<dbReference type="ExpressionAtlas" id="Q8T9E9">
    <property type="expression patterns" value="baseline and differential"/>
</dbReference>
<dbReference type="InParanoid" id="Q8T9E9"/>
<evidence type="ECO:0000313" key="3">
    <source>
        <dbReference type="EMBL" id="AAN11446.1"/>
    </source>
</evidence>
<reference evidence="3" key="1">
    <citation type="journal article" date="2000" name="Science">
        <title>The genome sequence of Drosophila melanogaster.</title>
        <authorList>
            <person name="Adams M.D."/>
            <person name="Celniker S.E."/>
            <person name="Holt R.A."/>
            <person name="Evans C.A."/>
            <person name="Gocayne J.D."/>
            <person name="Amanatides P.G."/>
            <person name="Scherer S.E."/>
            <person name="Li P.W."/>
            <person name="Hoskins R.A."/>
            <person name="Galle R.F."/>
            <person name="George R.A."/>
            <person name="Lewis S.E."/>
            <person name="Richards S."/>
            <person name="Ashburner M."/>
            <person name="Henderson S.N."/>
            <person name="Sutton G.G."/>
            <person name="Wortman J.R."/>
            <person name="Yandell M.D."/>
            <person name="Zhang Q."/>
            <person name="Chen L.X."/>
            <person name="Brandon R.C."/>
            <person name="Rogers Y.H."/>
            <person name="Blazej R.G."/>
            <person name="Champe M."/>
            <person name="Pfeiffer B.D."/>
            <person name="Wan K.H."/>
            <person name="Doyle C."/>
            <person name="Baxter E.G."/>
            <person name="Helt G."/>
            <person name="Nelson C.R."/>
            <person name="Gabor G.L."/>
            <person name="Abril J.F."/>
            <person name="Agbayani A."/>
            <person name="An H.J."/>
            <person name="Andrews-Pfannkoch C."/>
            <person name="Baldwin D."/>
            <person name="Ballew R.M."/>
            <person name="Basu A."/>
            <person name="Baxendale J."/>
            <person name="Bayraktaroglu L."/>
            <person name="Beasley E.M."/>
            <person name="Beeson K.Y."/>
            <person name="Benos P.V."/>
            <person name="Berman B.P."/>
            <person name="Bhandari D."/>
            <person name="Bolshakov S."/>
            <person name="Borkova D."/>
            <person name="Botchan M.R."/>
            <person name="Bouck J."/>
            <person name="Brokstein P."/>
            <person name="Brottier P."/>
            <person name="Burtis K.C."/>
            <person name="Busam D.A."/>
            <person name="Butler H."/>
            <person name="Cadieu E."/>
            <person name="Center A."/>
            <person name="Chandra I."/>
            <person name="Cherry J.M."/>
            <person name="Cawley S."/>
            <person name="Dahlke C."/>
            <person name="Davenport L.B."/>
            <person name="Davies P."/>
            <person name="de Pablos B."/>
            <person name="Delcher A."/>
            <person name="Deng Z."/>
            <person name="Mays A.D."/>
            <person name="Dew I."/>
            <person name="Dietz S.M."/>
            <person name="Dodson K."/>
            <person name="Doup L.E."/>
            <person name="Downes M."/>
            <person name="Dugan-Rocha S."/>
            <person name="Dunkov B.C."/>
            <person name="Dunn P."/>
            <person name="Durbin K.J."/>
            <person name="Evangelista C.C."/>
            <person name="Ferraz C."/>
            <person name="Ferriera S."/>
            <person name="Fleischmann W."/>
            <person name="Fosler C."/>
            <person name="Gabrielian A.E."/>
            <person name="Garg N.S."/>
            <person name="Gelbart W.M."/>
            <person name="Glasser K."/>
            <person name="Glodek A."/>
            <person name="Gong F."/>
            <person name="Gorrell J.H."/>
            <person name="Gu Z."/>
            <person name="Guan P."/>
            <person name="Harris M."/>
            <person name="Harris N.L."/>
            <person name="Harvey D."/>
            <person name="Heiman T.J."/>
            <person name="Hernandez J.R."/>
            <person name="Houck J."/>
            <person name="Hostin D."/>
            <person name="Houston K.A."/>
            <person name="Howland T.J."/>
            <person name="Wei M.H."/>
            <person name="Ibegwam C."/>
            <person name="Jalali M."/>
            <person name="Kalush F."/>
            <person name="Karpen G.H."/>
            <person name="Ke Z."/>
            <person name="Kennison J.A."/>
            <person name="Ketchum K.A."/>
            <person name="Kimmel B.E."/>
            <person name="Kodira C.D."/>
            <person name="Kraft C."/>
            <person name="Kravitz S."/>
            <person name="Kulp D."/>
            <person name="Lai Z."/>
            <person name="Lasko P."/>
            <person name="Lei Y."/>
            <person name="Levitsky A.A."/>
            <person name="Li J."/>
            <person name="Li Z."/>
            <person name="Liang Y."/>
            <person name="Lin X."/>
            <person name="Liu X."/>
            <person name="Mattei B."/>
            <person name="McIntosh T.C."/>
            <person name="McLeod M.P."/>
            <person name="McPherson D."/>
            <person name="Merkulov G."/>
            <person name="Milshina N.V."/>
            <person name="Mobarry C."/>
            <person name="Morris J."/>
            <person name="Moshrefi A."/>
            <person name="Mount S.M."/>
            <person name="Moy M."/>
            <person name="Murphy B."/>
            <person name="Murphy L."/>
            <person name="Muzny D.M."/>
            <person name="Nelson D.L."/>
            <person name="Nelson D.R."/>
            <person name="Nelson K.A."/>
            <person name="Nixon K."/>
            <person name="Nusskern D.R."/>
            <person name="Pacleb J.M."/>
            <person name="Palazzolo M."/>
            <person name="Pittman G.S."/>
            <person name="Pan S."/>
            <person name="Pollard J."/>
            <person name="Puri V."/>
            <person name="Reese M.G."/>
            <person name="Reinert K."/>
            <person name="Remington K."/>
            <person name="Saunders R.D."/>
            <person name="Scheeler F."/>
            <person name="Shen H."/>
            <person name="Shue B.C."/>
            <person name="Siden-Kiamos I."/>
            <person name="Simpson M."/>
            <person name="Skupski M.P."/>
            <person name="Smith T."/>
            <person name="Spier E."/>
            <person name="Spradling A.C."/>
            <person name="Stapleton M."/>
            <person name="Strong R."/>
            <person name="Sun E."/>
            <person name="Svirskas R."/>
            <person name="Tector C."/>
            <person name="Turner R."/>
            <person name="Venter E."/>
            <person name="Wang A.H."/>
            <person name="Wang X."/>
            <person name="Wang Z.Y."/>
            <person name="Wassarman D.A."/>
            <person name="Weinstock G.M."/>
            <person name="Weissenbach J."/>
            <person name="Williams S.M."/>
            <person name="WoodageT"/>
            <person name="Worley K.C."/>
            <person name="Wu D."/>
            <person name="Yang S."/>
            <person name="Yao Q.A."/>
            <person name="Ye J."/>
            <person name="Yeh R.F."/>
            <person name="Zaveri J.S."/>
            <person name="Zhan M."/>
            <person name="Zhang G."/>
            <person name="Zhao Q."/>
            <person name="Zheng L."/>
            <person name="Zheng X.H."/>
            <person name="Zhong F.N."/>
            <person name="Zhong W."/>
            <person name="Zhou X."/>
            <person name="Zhu S."/>
            <person name="Zhu X."/>
            <person name="Smith H.O."/>
            <person name="Gibbs R.A."/>
            <person name="Myers E.W."/>
            <person name="Rubin G.M."/>
            <person name="Venter J.C."/>
        </authorList>
    </citation>
    <scope>NUCLEOTIDE SEQUENCE [LARGE SCALE GENOMIC DNA]</scope>
</reference>
<reference evidence="3" key="5">
    <citation type="journal article" date="2002" name="Genome Biol.">
        <title>The transposable elements of the Drosophila melanogaster euchromatin: a genomics perspective.</title>
        <authorList>
            <person name="Kaminker J.S."/>
            <person name="Bergman C.M."/>
            <person name="Kronmiller B."/>
            <person name="Carlson J."/>
            <person name="Svirskas R."/>
            <person name="Patel S."/>
            <person name="Frise E."/>
            <person name="Wheeler D.A."/>
            <person name="Lewis S.E."/>
            <person name="Rubin G.M."/>
            <person name="Ashburner M."/>
            <person name="Celniker S.E."/>
        </authorList>
    </citation>
    <scope>NUCLEOTIDE SEQUENCE [LARGE SCALE GENOMIC DNA]</scope>
</reference>
<reference evidence="2" key="2">
    <citation type="submission" date="2001-12" db="EMBL/GenBank/DDBJ databases">
        <authorList>
            <person name="Stapleton M."/>
            <person name="Brokstein P."/>
            <person name="Hong L."/>
            <person name="Agbayani A."/>
            <person name="Carlson J."/>
            <person name="Champe M."/>
            <person name="Chavez C."/>
            <person name="Dorsett V."/>
            <person name="Farfan D."/>
            <person name="Frise E."/>
            <person name="George R."/>
            <person name="Gonzalez M."/>
            <person name="Guarin H."/>
            <person name="Li P."/>
            <person name="Liao G."/>
            <person name="Miranda A."/>
            <person name="Mungall C.J."/>
            <person name="Nunoo J."/>
            <person name="Pacleb J."/>
            <person name="Paragas V."/>
            <person name="Park S."/>
            <person name="Phouanenavong S."/>
            <person name="Wan K."/>
            <person name="Yu C."/>
            <person name="Lewis S.E."/>
            <person name="Rubin G.M."/>
            <person name="Celniker S."/>
        </authorList>
    </citation>
    <scope>NUCLEOTIDE SEQUENCE</scope>
</reference>
<reference evidence="3" key="13">
    <citation type="journal article" date="2015" name="Genome Res.">
        <title>The Release 6 reference sequence of the Drosophila melanogaster genome.</title>
        <authorList>
            <person name="Hoskins R.A."/>
            <person name="Carlson J.W."/>
            <person name="Wan K.H."/>
            <person name="Park S."/>
            <person name="Mendez I."/>
            <person name="Galle S.E."/>
            <person name="Booth B.W."/>
            <person name="Pfeiffer B.D."/>
            <person name="George R.A."/>
            <person name="Svirskas R."/>
            <person name="Krzywinski M."/>
            <person name="Schein J."/>
            <person name="Accardo M.C."/>
            <person name="Damia E."/>
            <person name="Messina G."/>
            <person name="Mendez-Lago M."/>
            <person name="de Pablos B."/>
            <person name="Demakova O.V."/>
            <person name="Andreyeva E.N."/>
            <person name="Boldyreva L.V."/>
            <person name="Marra M."/>
            <person name="Carvalho A.B."/>
            <person name="Dimitri P."/>
            <person name="Villasante A."/>
            <person name="Zhimulev I.F."/>
            <person name="Rubin G.M."/>
            <person name="Karpen G.H."/>
            <person name="Celniker S.E."/>
        </authorList>
    </citation>
    <scope>NUCLEOTIDE SEQUENCE</scope>
</reference>
<sequence>MNQLDQTTYTTPHTHTHTPLLGATIQQLRRRLREQQKRILYEPRSGARSSSQLVQHSRGIDDNIHSFDQTADDVDGDGDADDDDGDDFHYGPGSPDPVPVVPPSPCPSELHHHPPPSTGRPPKRSPKPSQERWGSTKTYCQSSSNRQSNYGNIIDQQQQHEKSQQQHYASLH</sequence>
<reference evidence="3" key="11">
    <citation type="journal article" date="2015" name="G3 (Bethesda)">
        <title>Gene Model Annotations for Drosophila melanogaster: Impact of High-Throughput Data.</title>
        <authorList>
            <consortium name="FlyBase Consortium"/>
            <person name="Matthews B.B."/>
            <person name="Dos Santos G."/>
            <person name="Crosby M.A."/>
            <person name="Emmert D.B."/>
            <person name="St Pierre S.E."/>
            <person name="Gramates L.S."/>
            <person name="Zhou P."/>
            <person name="Schroeder A.J."/>
            <person name="Falls K."/>
            <person name="Strelets V."/>
            <person name="Russo S.M."/>
            <person name="Gelbart W.M."/>
            <person name="null"/>
        </authorList>
    </citation>
    <scope>NUCLEOTIDE SEQUENCE</scope>
</reference>
<reference evidence="3" key="4">
    <citation type="journal article" date="2002" name="Genome Biol.">
        <title>Annotation of the Drosophila melanogaster euchromatic genome: a systematic review.</title>
        <authorList>
            <person name="Misra S."/>
            <person name="Crosby M.A."/>
            <person name="Mungall C.J."/>
            <person name="Matthews B.B."/>
            <person name="Campbell K.S."/>
            <person name="Hradecky P."/>
            <person name="Huang Y."/>
            <person name="Kaminker J.S."/>
            <person name="Millburn G.H."/>
            <person name="Prochnik S.E."/>
            <person name="Smith C.D."/>
            <person name="Tupy J.L."/>
            <person name="Whitfied E.J."/>
            <person name="Bayraktaroglu L."/>
            <person name="Berman B.P."/>
            <person name="Bettencourt B.R."/>
            <person name="Celniker S.E."/>
            <person name="de Grey A.D."/>
            <person name="Drysdale R.A."/>
            <person name="Harris N.L."/>
            <person name="Richter J."/>
            <person name="Russo S."/>
            <person name="Schroeder A.J."/>
            <person name="Shu S.Q."/>
            <person name="Stapleton M."/>
            <person name="Yamada C."/>
            <person name="Ashburner M."/>
            <person name="Gelbart W.M."/>
            <person name="Rubin G.M."/>
            <person name="Lewis S.E."/>
        </authorList>
    </citation>
    <scope>GENOME REANNOTATION</scope>
</reference>
<evidence type="ECO:0000313" key="2">
    <source>
        <dbReference type="EMBL" id="AAL39943.1"/>
    </source>
</evidence>
<feature type="region of interest" description="Disordered" evidence="1">
    <location>
        <begin position="39"/>
        <end position="172"/>
    </location>
</feature>
<feature type="compositionally biased region" description="Polar residues" evidence="1">
    <location>
        <begin position="132"/>
        <end position="155"/>
    </location>
</feature>
<dbReference type="OMA" id="PSELPAX"/>
<dbReference type="BioGRID-ORCS" id="12798544">
    <property type="hits" value="1 hit in 1 CRISPR screen"/>
</dbReference>
<reference evidence="3" key="15">
    <citation type="submission" date="2020-05" db="EMBL/GenBank/DDBJ databases">
        <title>Drosophila melanogaster release 4 sequence.</title>
        <authorList>
            <consortium name="Berkeley Drosophila Genome Project"/>
            <person name="Celniker S."/>
            <person name="Carlson J."/>
            <person name="Wan K."/>
            <person name="Pfeiffer B."/>
            <person name="Frise E."/>
            <person name="George R."/>
            <person name="Hoskins R."/>
            <person name="Stapleton M."/>
            <person name="Pacleb J."/>
            <person name="Park S."/>
            <person name="Svirskas R."/>
            <person name="Smith E."/>
            <person name="Yu C."/>
            <person name="Rubin G."/>
        </authorList>
    </citation>
    <scope>NUCLEOTIDE SEQUENCE</scope>
</reference>
<reference evidence="3" key="7">
    <citation type="journal article" date="2005" name="PLoS Comput. Biol.">
        <title>Combined evidence annotation of transposable elements in genome sequences.</title>
        <authorList>
            <person name="Quesneville H."/>
            <person name="Bergman C.M."/>
            <person name="Andrieu O."/>
            <person name="Autard D."/>
            <person name="Nouaud D."/>
            <person name="Ashburner M."/>
            <person name="Anxolabehere D."/>
        </authorList>
    </citation>
    <scope>NUCLEOTIDE SEQUENCE [LARGE SCALE GENOMIC DNA]</scope>
</reference>
<protein>
    <submittedName>
        <fullName evidence="2">SD03580p</fullName>
    </submittedName>
</protein>
<reference evidence="3" key="14">
    <citation type="submission" date="2020-04" db="EMBL/GenBank/DDBJ databases">
        <authorList>
            <consortium name="FlyBase"/>
        </authorList>
    </citation>
    <scope>NUCLEOTIDE SEQUENCE</scope>
</reference>
<reference evidence="3" key="6">
    <citation type="journal article" date="2002" name="Genome Biol.">
        <title>Heterochromatic sequences in a Drosophila whole-genome shotgun assembly.</title>
        <authorList>
            <person name="Hoskins R.A."/>
            <person name="Smith C.D."/>
            <person name="Carlson J.W."/>
            <person name="Carvalho A.B."/>
            <person name="Halpern A."/>
            <person name="Kaminker J.S."/>
            <person name="Kennedy C."/>
            <person name="Mungall C.J."/>
            <person name="Sullivan B.A."/>
            <person name="Sutton G.G."/>
            <person name="Yasuhara J.C."/>
            <person name="Wakimoto B.T."/>
            <person name="Myers E.W."/>
            <person name="Celniker S.E."/>
            <person name="Rubin G.M."/>
            <person name="Karpen G.H."/>
        </authorList>
    </citation>
    <scope>NUCLEOTIDE SEQUENCE [LARGE SCALE GENOMIC DNA]</scope>
</reference>
<feature type="compositionally biased region" description="Acidic residues" evidence="1">
    <location>
        <begin position="70"/>
        <end position="86"/>
    </location>
</feature>
<reference evidence="3" key="12">
    <citation type="journal article" date="2015" name="G3 (Bethesda)">
        <title>Gene Model Annotations for Drosophila melanogaster: The Rule-Benders.</title>
        <authorList>
            <consortium name="FlyBase Consortium"/>
            <person name="Crosby M.A."/>
            <person name="Gramates L.S."/>
            <person name="Dos Santos G."/>
            <person name="Matthews B.B."/>
            <person name="St Pierre S.E."/>
            <person name="Zhou P."/>
            <person name="Schroeder A.J."/>
            <person name="Falls K."/>
            <person name="Emmert D.B."/>
            <person name="Russo S.M."/>
            <person name="Gelbart W.M."/>
            <person name="null"/>
        </authorList>
    </citation>
    <scope>NUCLEOTIDE SEQUENCE</scope>
</reference>
<reference evidence="3" key="3">
    <citation type="journal article" date="2002" name="Genome Biol.">
        <title>Finishing a whole-genome shotgun: release 3 of the Drosophila melanogaster euchromatic genome sequence.</title>
        <authorList>
            <person name="Celniker S.E."/>
            <person name="Wheeler D.A."/>
            <person name="Kronmiller B."/>
            <person name="Carlson J.W."/>
            <person name="Halpern A."/>
            <person name="Patel S."/>
            <person name="Adams M."/>
            <person name="Champe M."/>
            <person name="Dugan S.P."/>
            <person name="Frise E."/>
            <person name="Hodgson A."/>
            <person name="George R.A."/>
            <person name="Hoskins R.A."/>
            <person name="Laverty T."/>
            <person name="Muzny D.M."/>
            <person name="Nelson C.R."/>
            <person name="Pacleb J.M."/>
            <person name="Park S."/>
            <person name="Pfeiffer B.D."/>
            <person name="Richards S."/>
            <person name="Sodergren E.J."/>
            <person name="Svirskas R."/>
            <person name="Tabor P.E."/>
            <person name="Wan K."/>
            <person name="Stapleton M."/>
            <person name="Sutton G.G."/>
            <person name="Venter C."/>
            <person name="Weinstock G."/>
            <person name="Scherer S.E."/>
            <person name="Myers E.W."/>
            <person name="Gibbs R.A."/>
            <person name="Rubin G.M."/>
        </authorList>
    </citation>
    <scope>NUCLEOTIDE SEQUENCE [LARGE SCALE GENOMIC DNA]</scope>
</reference>
<feature type="region of interest" description="Disordered" evidence="1">
    <location>
        <begin position="1"/>
        <end position="20"/>
    </location>
</feature>
<dbReference type="EMBL" id="AY069798">
    <property type="protein sequence ID" value="AAL39943.1"/>
    <property type="molecule type" value="mRNA"/>
</dbReference>
<reference evidence="3" key="10">
    <citation type="journal article" date="2007" name="Science">
        <title>Sequence finishing and mapping of Drosophila melanogaster heterochromatin.</title>
        <authorList>
            <person name="Hoskins R.A."/>
            <person name="Carlson J.W."/>
            <person name="Kennedy C."/>
            <person name="Acevedo D."/>
            <person name="Evans-Holm M."/>
            <person name="Frise E."/>
            <person name="Wan K.H."/>
            <person name="Park S."/>
            <person name="Mendez-Lago M."/>
            <person name="Rossi F."/>
            <person name="Villasante A."/>
            <person name="Dimitri P."/>
            <person name="Karpen G.H."/>
            <person name="Celniker S.E."/>
        </authorList>
    </citation>
    <scope>NUCLEOTIDE SEQUENCE [LARGE SCALE GENOMIC DNA]</scope>
</reference>
<dbReference type="AlphaFoldDB" id="Q8T9E9"/>
<dbReference type="HOGENOM" id="CLU_1556884_0_0_1"/>